<dbReference type="EMBL" id="RCVZ01000006">
    <property type="protein sequence ID" value="RLQ95358.1"/>
    <property type="molecule type" value="Genomic_DNA"/>
</dbReference>
<dbReference type="InterPro" id="IPR050922">
    <property type="entry name" value="LytR/CpsA/Psr_CW_biosynth"/>
</dbReference>
<keyword evidence="8" id="KW-1185">Reference proteome</keyword>
<comment type="caution">
    <text evidence="7">The sequence shown here is derived from an EMBL/GenBank/DDBJ whole genome shotgun (WGS) entry which is preliminary data.</text>
</comment>
<organism evidence="7 8">
    <name type="scientific">Falsibacillus albus</name>
    <dbReference type="NCBI Taxonomy" id="2478915"/>
    <lineage>
        <taxon>Bacteria</taxon>
        <taxon>Bacillati</taxon>
        <taxon>Bacillota</taxon>
        <taxon>Bacilli</taxon>
        <taxon>Bacillales</taxon>
        <taxon>Bacillaceae</taxon>
        <taxon>Falsibacillus</taxon>
    </lineage>
</organism>
<dbReference type="AlphaFoldDB" id="A0A3L7JWW2"/>
<proteinExistence type="inferred from homology"/>
<dbReference type="GO" id="GO:0071555">
    <property type="term" value="P:cell wall organization"/>
    <property type="evidence" value="ECO:0007669"/>
    <property type="project" value="UniProtKB-KW"/>
</dbReference>
<protein>
    <recommendedName>
        <fullName evidence="6">Cell envelope-related transcriptional attenuator domain-containing protein</fullName>
    </recommendedName>
</protein>
<gene>
    <name evidence="7" type="ORF">D9X91_09970</name>
</gene>
<comment type="similarity">
    <text evidence="1">Belongs to the LytR/CpsA/Psr (LCP) family.</text>
</comment>
<dbReference type="PANTHER" id="PTHR33392">
    <property type="entry name" value="POLYISOPRENYL-TEICHOIC ACID--PEPTIDOGLYCAN TEICHOIC ACID TRANSFERASE TAGU"/>
    <property type="match status" value="1"/>
</dbReference>
<evidence type="ECO:0000259" key="6">
    <source>
        <dbReference type="Pfam" id="PF03816"/>
    </source>
</evidence>
<feature type="transmembrane region" description="Helical" evidence="5">
    <location>
        <begin position="25"/>
        <end position="45"/>
    </location>
</feature>
<dbReference type="InterPro" id="IPR004474">
    <property type="entry name" value="LytR_CpsA_psr"/>
</dbReference>
<keyword evidence="2 5" id="KW-0812">Transmembrane</keyword>
<keyword evidence="5" id="KW-0472">Membrane</keyword>
<evidence type="ECO:0000256" key="2">
    <source>
        <dbReference type="ARBA" id="ARBA00022692"/>
    </source>
</evidence>
<evidence type="ECO:0000313" key="8">
    <source>
        <dbReference type="Proteomes" id="UP000276770"/>
    </source>
</evidence>
<reference evidence="7 8" key="1">
    <citation type="submission" date="2018-10" db="EMBL/GenBank/DDBJ databases">
        <title>Falsibacillus sp. genome draft.</title>
        <authorList>
            <person name="Shi S."/>
        </authorList>
    </citation>
    <scope>NUCLEOTIDE SEQUENCE [LARGE SCALE GENOMIC DNA]</scope>
    <source>
        <strain evidence="7 8">GY 10110</strain>
    </source>
</reference>
<feature type="domain" description="Cell envelope-related transcriptional attenuator" evidence="6">
    <location>
        <begin position="104"/>
        <end position="247"/>
    </location>
</feature>
<accession>A0A3L7JWW2</accession>
<dbReference type="PANTHER" id="PTHR33392:SF6">
    <property type="entry name" value="POLYISOPRENYL-TEICHOIC ACID--PEPTIDOGLYCAN TEICHOIC ACID TRANSFERASE TAGU"/>
    <property type="match status" value="1"/>
</dbReference>
<evidence type="ECO:0000256" key="5">
    <source>
        <dbReference type="SAM" id="Phobius"/>
    </source>
</evidence>
<evidence type="ECO:0000256" key="3">
    <source>
        <dbReference type="ARBA" id="ARBA00022968"/>
    </source>
</evidence>
<keyword evidence="4 5" id="KW-1133">Transmembrane helix</keyword>
<sequence>MKKLNQYNLNLIDAGGKRMKKGLKIAIAIFTVLSAAACVFFYQVVHQVDAFFENTYKPLPTEVKSETEVKKEIDQNEKQPGDQERKILNILLMGVDERPGDKGRPDVMVLAQIDPKEKKTTLISIPRDTKVHIPGREGFTKLNHSYTYGDVPLTVQTIQNLFGITIDYYGKVNMNGFEQILNDIGEIDVKSDIDFTFNGHHFVKGMQTLEPNEALDFVRMRKQDPKGDAGRNERQRAVMEGIAKKMLNHPDISTLLHTAGKFSSYLEWNLTEDDLKRIYQNDLDAVRNIEEKEIKGENKYEDGAWYFIIDQMPSLKTE</sequence>
<dbReference type="Gene3D" id="3.40.630.190">
    <property type="entry name" value="LCP protein"/>
    <property type="match status" value="1"/>
</dbReference>
<evidence type="ECO:0000313" key="7">
    <source>
        <dbReference type="EMBL" id="RLQ95358.1"/>
    </source>
</evidence>
<dbReference type="Proteomes" id="UP000276770">
    <property type="component" value="Unassembled WGS sequence"/>
</dbReference>
<keyword evidence="3" id="KW-0735">Signal-anchor</keyword>
<dbReference type="NCBIfam" id="TIGR00350">
    <property type="entry name" value="lytR_cpsA_psr"/>
    <property type="match status" value="1"/>
</dbReference>
<evidence type="ECO:0000256" key="4">
    <source>
        <dbReference type="ARBA" id="ARBA00022989"/>
    </source>
</evidence>
<evidence type="ECO:0000256" key="1">
    <source>
        <dbReference type="ARBA" id="ARBA00006068"/>
    </source>
</evidence>
<name>A0A3L7JWW2_9BACI</name>
<dbReference type="Pfam" id="PF03816">
    <property type="entry name" value="LytR_cpsA_psr"/>
    <property type="match status" value="1"/>
</dbReference>